<evidence type="ECO:0000259" key="2">
    <source>
        <dbReference type="Pfam" id="PF03372"/>
    </source>
</evidence>
<evidence type="ECO:0000256" key="1">
    <source>
        <dbReference type="SAM" id="MobiDB-lite"/>
    </source>
</evidence>
<comment type="caution">
    <text evidence="3">The sequence shown here is derived from an EMBL/GenBank/DDBJ whole genome shotgun (WGS) entry which is preliminary data.</text>
</comment>
<feature type="region of interest" description="Disordered" evidence="1">
    <location>
        <begin position="291"/>
        <end position="314"/>
    </location>
</feature>
<evidence type="ECO:0000313" key="4">
    <source>
        <dbReference type="Proteomes" id="UP000487268"/>
    </source>
</evidence>
<evidence type="ECO:0000313" key="3">
    <source>
        <dbReference type="EMBL" id="MQY09132.1"/>
    </source>
</evidence>
<dbReference type="Proteomes" id="UP000487268">
    <property type="component" value="Unassembled WGS sequence"/>
</dbReference>
<sequence length="327" mass="34659">MTTVGTWNLENLFTPGGPFGPTTPDAYEAKLAGLAEVITASGADVLAVQEVGEPAALAELAGRLEGGPWRQATSGCFEDGHPIRVGFLSRLPFEVVADTAAFPGALAPVQRADEGAPISRMGRGVLAVRVTEDDGRDLLLAAAHLKSKLLSYPPGPGGRPRFQPRDEGERARVAAYALYRRTAEAVTVRALADRFLAGQGRERRVMVMGDMNDGPEAATTQILLGPPGSELGTPGADRPDHGDGARLWNLAPRIPEGERYSRIYRGRRELIDHILVSHALLGRAGDVGTLRAGRDGLPSVTDDPAARRDAPASDHALLRVRLGAAQP</sequence>
<dbReference type="EMBL" id="WEGH01000005">
    <property type="protein sequence ID" value="MQY09132.1"/>
    <property type="molecule type" value="Genomic_DNA"/>
</dbReference>
<dbReference type="SUPFAM" id="SSF56219">
    <property type="entry name" value="DNase I-like"/>
    <property type="match status" value="1"/>
</dbReference>
<dbReference type="PANTHER" id="PTHR42834:SF1">
    <property type="entry name" value="ENDONUCLEASE_EXONUCLEASE_PHOSPHATASE FAMILY PROTEIN (AFU_ORTHOLOGUE AFUA_3G09210)"/>
    <property type="match status" value="1"/>
</dbReference>
<dbReference type="OrthoDB" id="7297112at2"/>
<accession>A0A7K0C7P2</accession>
<feature type="domain" description="Endonuclease/exonuclease/phosphatase" evidence="2">
    <location>
        <begin position="5"/>
        <end position="315"/>
    </location>
</feature>
<dbReference type="InterPro" id="IPR005135">
    <property type="entry name" value="Endo/exonuclease/phosphatase"/>
</dbReference>
<proteinExistence type="predicted"/>
<name>A0A7K0C7P2_9ACTN</name>
<dbReference type="InterPro" id="IPR036691">
    <property type="entry name" value="Endo/exonu/phosph_ase_sf"/>
</dbReference>
<dbReference type="Gene3D" id="3.60.10.10">
    <property type="entry name" value="Endonuclease/exonuclease/phosphatase"/>
    <property type="match status" value="1"/>
</dbReference>
<reference evidence="3 4" key="1">
    <citation type="submission" date="2019-10" db="EMBL/GenBank/DDBJ databases">
        <title>Actinomadura rubteroloni sp. nov. and Actinomadura macrotermitis sp. nov., isolated from the gut of fungus growing-termite Macrotermes natalensis.</title>
        <authorList>
            <person name="Benndorf R."/>
            <person name="Martin K."/>
            <person name="Kuefner M."/>
            <person name="De Beer W."/>
            <person name="Kaster A.-K."/>
            <person name="Vollmers J."/>
            <person name="Poulsen M."/>
            <person name="Beemelmanns C."/>
        </authorList>
    </citation>
    <scope>NUCLEOTIDE SEQUENCE [LARGE SCALE GENOMIC DNA]</scope>
    <source>
        <strain evidence="3 4">RB68</strain>
    </source>
</reference>
<keyword evidence="4" id="KW-1185">Reference proteome</keyword>
<dbReference type="RefSeq" id="WP_153540544.1">
    <property type="nucleotide sequence ID" value="NZ_WEGH01000005.1"/>
</dbReference>
<dbReference type="Pfam" id="PF03372">
    <property type="entry name" value="Exo_endo_phos"/>
    <property type="match status" value="1"/>
</dbReference>
<dbReference type="GO" id="GO:0003824">
    <property type="term" value="F:catalytic activity"/>
    <property type="evidence" value="ECO:0007669"/>
    <property type="project" value="InterPro"/>
</dbReference>
<organism evidence="3 4">
    <name type="scientific">Actinomadura macrotermitis</name>
    <dbReference type="NCBI Taxonomy" id="2585200"/>
    <lineage>
        <taxon>Bacteria</taxon>
        <taxon>Bacillati</taxon>
        <taxon>Actinomycetota</taxon>
        <taxon>Actinomycetes</taxon>
        <taxon>Streptosporangiales</taxon>
        <taxon>Thermomonosporaceae</taxon>
        <taxon>Actinomadura</taxon>
    </lineage>
</organism>
<dbReference type="AlphaFoldDB" id="A0A7K0C7P2"/>
<dbReference type="PANTHER" id="PTHR42834">
    <property type="entry name" value="ENDONUCLEASE/EXONUCLEASE/PHOSPHATASE FAMILY PROTEIN (AFU_ORTHOLOGUE AFUA_3G09210)"/>
    <property type="match status" value="1"/>
</dbReference>
<protein>
    <recommendedName>
        <fullName evidence="2">Endonuclease/exonuclease/phosphatase domain-containing protein</fullName>
    </recommendedName>
</protein>
<gene>
    <name evidence="3" type="ORF">ACRB68_72440</name>
</gene>